<dbReference type="VEuPathDB" id="FungiDB:MUCCIDRAFT_104742"/>
<dbReference type="EMBL" id="AMYB01000001">
    <property type="protein sequence ID" value="OAD07802.1"/>
    <property type="molecule type" value="Genomic_DNA"/>
</dbReference>
<sequence>MAVDLHTTDREPVLANVDSGLMLTATSSEGAVVALKVPYKATRAHLGFADQYFCFNIICNHLGAFHAHEISAEKVNMREHVLLEVASAAFALAHIRCIE</sequence>
<keyword evidence="2" id="KW-1185">Reference proteome</keyword>
<proteinExistence type="predicted"/>
<dbReference type="Proteomes" id="UP000077051">
    <property type="component" value="Unassembled WGS sequence"/>
</dbReference>
<evidence type="ECO:0000313" key="2">
    <source>
        <dbReference type="Proteomes" id="UP000077051"/>
    </source>
</evidence>
<comment type="caution">
    <text evidence="1">The sequence shown here is derived from an EMBL/GenBank/DDBJ whole genome shotgun (WGS) entry which is preliminary data.</text>
</comment>
<evidence type="ECO:0000313" key="1">
    <source>
        <dbReference type="EMBL" id="OAD07802.1"/>
    </source>
</evidence>
<dbReference type="AlphaFoldDB" id="A0A162TX01"/>
<gene>
    <name evidence="1" type="ORF">MUCCIDRAFT_104742</name>
</gene>
<accession>A0A162TX01</accession>
<reference evidence="1 2" key="1">
    <citation type="submission" date="2015-06" db="EMBL/GenBank/DDBJ databases">
        <title>Expansion of signal transduction pathways in fungi by whole-genome duplication.</title>
        <authorList>
            <consortium name="DOE Joint Genome Institute"/>
            <person name="Corrochano L.M."/>
            <person name="Kuo A."/>
            <person name="Marcet-Houben M."/>
            <person name="Polaino S."/>
            <person name="Salamov A."/>
            <person name="Villalobos J.M."/>
            <person name="Alvarez M.I."/>
            <person name="Avalos J."/>
            <person name="Benito E.P."/>
            <person name="Benoit I."/>
            <person name="Burger G."/>
            <person name="Camino L.P."/>
            <person name="Canovas D."/>
            <person name="Cerda-Olmedo E."/>
            <person name="Cheng J.-F."/>
            <person name="Dominguez A."/>
            <person name="Elias M."/>
            <person name="Eslava A.P."/>
            <person name="Glaser F."/>
            <person name="Grimwood J."/>
            <person name="Gutierrez G."/>
            <person name="Heitman J."/>
            <person name="Henrissat B."/>
            <person name="Iturriaga E.A."/>
            <person name="Lang B.F."/>
            <person name="Lavin J.L."/>
            <person name="Lee S."/>
            <person name="Li W."/>
            <person name="Lindquist E."/>
            <person name="Lopez-Garcia S."/>
            <person name="Luque E.M."/>
            <person name="Marcos A.T."/>
            <person name="Martin J."/>
            <person name="Mccluskey K."/>
            <person name="Medina H.R."/>
            <person name="Miralles-Duran A."/>
            <person name="Miyazaki A."/>
            <person name="Munoz-Torres E."/>
            <person name="Oguiza J.A."/>
            <person name="Ohm R."/>
            <person name="Olmedo M."/>
            <person name="Orejas M."/>
            <person name="Ortiz-Castellanos L."/>
            <person name="Pisabarro A.G."/>
            <person name="Rodriguez-Romero J."/>
            <person name="Ruiz-Herrera J."/>
            <person name="Ruiz-Vazquez R."/>
            <person name="Sanz C."/>
            <person name="Schackwitz W."/>
            <person name="Schmutz J."/>
            <person name="Shahriari M."/>
            <person name="Shelest E."/>
            <person name="Silva-Franco F."/>
            <person name="Soanes D."/>
            <person name="Syed K."/>
            <person name="Tagua V.G."/>
            <person name="Talbot N.J."/>
            <person name="Thon M."/>
            <person name="De Vries R.P."/>
            <person name="Wiebenga A."/>
            <person name="Yadav J.S."/>
            <person name="Braun E.L."/>
            <person name="Baker S."/>
            <person name="Garre V."/>
            <person name="Horwitz B."/>
            <person name="Torres-Martinez S."/>
            <person name="Idnurm A."/>
            <person name="Herrera-Estrella A."/>
            <person name="Gabaldon T."/>
            <person name="Grigoriev I.V."/>
        </authorList>
    </citation>
    <scope>NUCLEOTIDE SEQUENCE [LARGE SCALE GENOMIC DNA]</scope>
    <source>
        <strain evidence="1 2">CBS 277.49</strain>
    </source>
</reference>
<name>A0A162TX01_MUCCL</name>
<organism evidence="1 2">
    <name type="scientific">Mucor lusitanicus CBS 277.49</name>
    <dbReference type="NCBI Taxonomy" id="747725"/>
    <lineage>
        <taxon>Eukaryota</taxon>
        <taxon>Fungi</taxon>
        <taxon>Fungi incertae sedis</taxon>
        <taxon>Mucoromycota</taxon>
        <taxon>Mucoromycotina</taxon>
        <taxon>Mucoromycetes</taxon>
        <taxon>Mucorales</taxon>
        <taxon>Mucorineae</taxon>
        <taxon>Mucoraceae</taxon>
        <taxon>Mucor</taxon>
    </lineage>
</organism>
<protein>
    <submittedName>
        <fullName evidence="1">Uncharacterized protein</fullName>
    </submittedName>
</protein>